<accession>A0A2T4HJD7</accession>
<evidence type="ECO:0000313" key="1">
    <source>
        <dbReference type="EMBL" id="PTD15904.1"/>
    </source>
</evidence>
<evidence type="ECO:0000313" key="2">
    <source>
        <dbReference type="Proteomes" id="UP000241206"/>
    </source>
</evidence>
<gene>
    <name evidence="1" type="ORF">CV103_21485</name>
</gene>
<dbReference type="Proteomes" id="UP000241206">
    <property type="component" value="Unassembled WGS sequence"/>
</dbReference>
<reference evidence="1 2" key="1">
    <citation type="submission" date="2017-11" db="EMBL/GenBank/DDBJ databases">
        <title>Sphingomonas oleivorans sp. nov., isolated from oil-contaminated soil.</title>
        <authorList>
            <person name="Wang L."/>
            <person name="Chen L."/>
        </authorList>
    </citation>
    <scope>NUCLEOTIDE SEQUENCE [LARGE SCALE GENOMIC DNA]</scope>
    <source>
        <strain evidence="1 2">K101</strain>
    </source>
</reference>
<dbReference type="AlphaFoldDB" id="A0A2T4HJD7"/>
<protein>
    <submittedName>
        <fullName evidence="1">Uncharacterized protein</fullName>
    </submittedName>
</protein>
<keyword evidence="2" id="KW-1185">Reference proteome</keyword>
<name>A0A2T4HJD7_9SPHN</name>
<dbReference type="EMBL" id="PHHF01000085">
    <property type="protein sequence ID" value="PTD15904.1"/>
    <property type="molecule type" value="Genomic_DNA"/>
</dbReference>
<organism evidence="1 2">
    <name type="scientific">Edaphosphingomonas fennica</name>
    <dbReference type="NCBI Taxonomy" id="114404"/>
    <lineage>
        <taxon>Bacteria</taxon>
        <taxon>Pseudomonadati</taxon>
        <taxon>Pseudomonadota</taxon>
        <taxon>Alphaproteobacteria</taxon>
        <taxon>Sphingomonadales</taxon>
        <taxon>Rhizorhabdaceae</taxon>
        <taxon>Edaphosphingomonas</taxon>
    </lineage>
</organism>
<proteinExistence type="predicted"/>
<sequence length="59" mass="6145">MRGSAVFHGHHGYGLVDNPCDPDGWVLVSFAGTPAIKCAHDLLTPDLRSIGSAAIIAES</sequence>
<comment type="caution">
    <text evidence="1">The sequence shown here is derived from an EMBL/GenBank/DDBJ whole genome shotgun (WGS) entry which is preliminary data.</text>
</comment>